<name>A0A8S9Y1K0_APOLU</name>
<accession>A0A8S9Y1K0</accession>
<gene>
    <name evidence="1" type="ORF">GE061_009181</name>
</gene>
<proteinExistence type="predicted"/>
<dbReference type="InterPro" id="IPR013259">
    <property type="entry name" value="Sulfakinin"/>
</dbReference>
<organism evidence="1 2">
    <name type="scientific">Apolygus lucorum</name>
    <name type="common">Small green plant bug</name>
    <name type="synonym">Lygocoris lucorum</name>
    <dbReference type="NCBI Taxonomy" id="248454"/>
    <lineage>
        <taxon>Eukaryota</taxon>
        <taxon>Metazoa</taxon>
        <taxon>Ecdysozoa</taxon>
        <taxon>Arthropoda</taxon>
        <taxon>Hexapoda</taxon>
        <taxon>Insecta</taxon>
        <taxon>Pterygota</taxon>
        <taxon>Neoptera</taxon>
        <taxon>Paraneoptera</taxon>
        <taxon>Hemiptera</taxon>
        <taxon>Heteroptera</taxon>
        <taxon>Panheteroptera</taxon>
        <taxon>Cimicomorpha</taxon>
        <taxon>Miridae</taxon>
        <taxon>Mirini</taxon>
        <taxon>Apolygus</taxon>
    </lineage>
</organism>
<evidence type="ECO:0000313" key="2">
    <source>
        <dbReference type="Proteomes" id="UP000466442"/>
    </source>
</evidence>
<reference evidence="1" key="1">
    <citation type="journal article" date="2021" name="Mol. Ecol. Resour.">
        <title>Apolygus lucorum genome provides insights into omnivorousness and mesophyll feeding.</title>
        <authorList>
            <person name="Liu Y."/>
            <person name="Liu H."/>
            <person name="Wang H."/>
            <person name="Huang T."/>
            <person name="Liu B."/>
            <person name="Yang B."/>
            <person name="Yin L."/>
            <person name="Li B."/>
            <person name="Zhang Y."/>
            <person name="Zhang S."/>
            <person name="Jiang F."/>
            <person name="Zhang X."/>
            <person name="Ren Y."/>
            <person name="Wang B."/>
            <person name="Wang S."/>
            <person name="Lu Y."/>
            <person name="Wu K."/>
            <person name="Fan W."/>
            <person name="Wang G."/>
        </authorList>
    </citation>
    <scope>NUCLEOTIDE SEQUENCE</scope>
    <source>
        <strain evidence="1">12Hb</strain>
    </source>
</reference>
<keyword evidence="2" id="KW-1185">Reference proteome</keyword>
<dbReference type="EMBL" id="WIXP02000002">
    <property type="protein sequence ID" value="KAF6214438.1"/>
    <property type="molecule type" value="Genomic_DNA"/>
</dbReference>
<dbReference type="Pfam" id="PF08257">
    <property type="entry name" value="Sulfakinin"/>
    <property type="match status" value="2"/>
</dbReference>
<dbReference type="OrthoDB" id="6360815at2759"/>
<protein>
    <submittedName>
        <fullName evidence="1">Uncharacterized protein</fullName>
    </submittedName>
</protein>
<dbReference type="Proteomes" id="UP000466442">
    <property type="component" value="Unassembled WGS sequence"/>
</dbReference>
<comment type="caution">
    <text evidence="1">The sequence shown here is derived from an EMBL/GenBank/DDBJ whole genome shotgun (WGS) entry which is preliminary data.</text>
</comment>
<dbReference type="AlphaFoldDB" id="A0A8S9Y1K0"/>
<evidence type="ECO:0000313" key="1">
    <source>
        <dbReference type="EMBL" id="KAF6214438.1"/>
    </source>
</evidence>
<sequence length="167" mass="19718">MTDMCGVYRWKYILTAVQRVRGFALPYSPPKWIAQKRRFSSMKSKLDQYVMERCWGWRKSVLYSRGQSSQHLTRMSRHVMTTILLTVGVYLLLQNTSKFCSGSPAPRPYPRNPHHLPRAVELNFQDEDDALEKRQFNDYGHMRFGKRSGGEEKFDDYGYMRFGRGFV</sequence>